<evidence type="ECO:0000313" key="3">
    <source>
        <dbReference type="EMBL" id="UPT89182.1"/>
    </source>
</evidence>
<keyword evidence="3" id="KW-0548">Nucleotidyltransferase</keyword>
<dbReference type="AlphaFoldDB" id="A0A8T5VT95"/>
<dbReference type="GO" id="GO:0016779">
    <property type="term" value="F:nucleotidyltransferase activity"/>
    <property type="evidence" value="ECO:0007669"/>
    <property type="project" value="UniProtKB-KW"/>
</dbReference>
<proteinExistence type="predicted"/>
<evidence type="ECO:0000259" key="2">
    <source>
        <dbReference type="Pfam" id="PF14464"/>
    </source>
</evidence>
<keyword evidence="3" id="KW-0808">Transferase</keyword>
<reference evidence="3" key="2">
    <citation type="submission" date="2022-04" db="EMBL/GenBank/DDBJ databases">
        <authorList>
            <person name="Bromfield E.S.P."/>
            <person name="Cloutier S."/>
        </authorList>
    </citation>
    <scope>NUCLEOTIDE SEQUENCE</scope>
    <source>
        <strain evidence="3">1S5</strain>
    </source>
</reference>
<dbReference type="Pfam" id="PF00899">
    <property type="entry name" value="ThiF"/>
    <property type="match status" value="1"/>
</dbReference>
<accession>A0A8T5VT95</accession>
<dbReference type="InterPro" id="IPR000594">
    <property type="entry name" value="ThiF_NAD_FAD-bd"/>
</dbReference>
<dbReference type="Gene3D" id="3.40.50.720">
    <property type="entry name" value="NAD(P)-binding Rossmann-like Domain"/>
    <property type="match status" value="1"/>
</dbReference>
<evidence type="ECO:0000259" key="1">
    <source>
        <dbReference type="Pfam" id="PF00899"/>
    </source>
</evidence>
<dbReference type="SUPFAM" id="SSF69572">
    <property type="entry name" value="Activating enzymes of the ubiquitin-like proteins"/>
    <property type="match status" value="1"/>
</dbReference>
<dbReference type="Pfam" id="PF14464">
    <property type="entry name" value="Prok-JAB"/>
    <property type="match status" value="1"/>
</dbReference>
<dbReference type="InterPro" id="IPR028090">
    <property type="entry name" value="JAB_dom_prok"/>
</dbReference>
<organism evidence="3 4">
    <name type="scientific">Bradyrhizobium barranii subsp. apii</name>
    <dbReference type="NCBI Taxonomy" id="2819348"/>
    <lineage>
        <taxon>Bacteria</taxon>
        <taxon>Pseudomonadati</taxon>
        <taxon>Pseudomonadota</taxon>
        <taxon>Alphaproteobacteria</taxon>
        <taxon>Hyphomicrobiales</taxon>
        <taxon>Nitrobacteraceae</taxon>
        <taxon>Bradyrhizobium</taxon>
        <taxon>Bradyrhizobium barranii</taxon>
    </lineage>
</organism>
<feature type="domain" description="THIF-type NAD/FAD binding fold" evidence="1">
    <location>
        <begin position="180"/>
        <end position="433"/>
    </location>
</feature>
<dbReference type="InterPro" id="IPR035985">
    <property type="entry name" value="Ubiquitin-activating_enz"/>
</dbReference>
<name>A0A8T5VT95_9BRAD</name>
<dbReference type="EMBL" id="CP096255">
    <property type="protein sequence ID" value="UPT89182.1"/>
    <property type="molecule type" value="Genomic_DNA"/>
</dbReference>
<reference evidence="3" key="1">
    <citation type="journal article" date="2017" name="Syst. Appl. Microbiol.">
        <title>Soybeans inoculated with root zone soils of Canadian native legumes harbour diverse and novel Bradyrhizobium spp. that possess agricultural potential.</title>
        <authorList>
            <person name="Bromfield E.S.P."/>
            <person name="Cloutier S."/>
            <person name="Tambong J.T."/>
            <person name="Tran Thi T.V."/>
        </authorList>
    </citation>
    <scope>NUCLEOTIDE SEQUENCE</scope>
    <source>
        <strain evidence="3">1S5</strain>
    </source>
</reference>
<dbReference type="Proteomes" id="UP000551709">
    <property type="component" value="Chromosome"/>
</dbReference>
<gene>
    <name evidence="3" type="ORF">HAP41_0000009480</name>
</gene>
<dbReference type="RefSeq" id="WP_166103200.1">
    <property type="nucleotide sequence ID" value="NZ_CP096251.1"/>
</dbReference>
<evidence type="ECO:0000313" key="4">
    <source>
        <dbReference type="Proteomes" id="UP000551709"/>
    </source>
</evidence>
<feature type="domain" description="JAB" evidence="2">
    <location>
        <begin position="16"/>
        <end position="121"/>
    </location>
</feature>
<sequence length="461" mass="49811">MSRLITLTLTGQQRDHLKAHLFPGDGKEAAALILCGQHDGTSRHRLLAREVHPVPYAVCDRRADFISWPVEWMDDLVDHAAAKHLSIVKVHSHPGEYDRFSPADDVSDRRLFPGIHALVDGVAVHASVVMMPTGALFGRSVDAYGTFEPLERISVIGDDIEIYFDDPPRTTSDMVGRATSAFGRQMTAEMARLTAALAGASGTGSILNEALGRLGFGKIISVDPQKAERKNLNRVVNATARDAAHETRKVEIASRAVRAMGLGTETVPIPEDLVSRKSVLAIAEADVLVGGVDSAEGRDVMSRICAAYMIPYIDMGVRIHALSDGTIDAIEVVVHYLKPGGSSLLSREAYTVEQVAADALRRQNPALYAERVREKYIRGADEEMPAVISINMTVAAMAANELLARLYRTRNQPNAAYAITRINLAENEIESVAEGAPCPVMAKLVGRGDAGPLLGLPELSL</sequence>
<protein>
    <submittedName>
        <fullName evidence="3">ThiF family adenylyltransferase</fullName>
    </submittedName>
</protein>
<dbReference type="GO" id="GO:0008641">
    <property type="term" value="F:ubiquitin-like modifier activating enzyme activity"/>
    <property type="evidence" value="ECO:0007669"/>
    <property type="project" value="InterPro"/>
</dbReference>